<evidence type="ECO:0000256" key="2">
    <source>
        <dbReference type="ARBA" id="ARBA00012759"/>
    </source>
</evidence>
<feature type="non-terminal residue" evidence="4">
    <location>
        <position position="1"/>
    </location>
</feature>
<dbReference type="InterPro" id="IPR001394">
    <property type="entry name" value="Peptidase_C19_UCH"/>
</dbReference>
<name>A0A821MCB1_9BILA</name>
<dbReference type="InterPro" id="IPR038765">
    <property type="entry name" value="Papain-like_cys_pep_sf"/>
</dbReference>
<dbReference type="Proteomes" id="UP000663848">
    <property type="component" value="Unassembled WGS sequence"/>
</dbReference>
<dbReference type="PROSITE" id="PS00972">
    <property type="entry name" value="USP_1"/>
    <property type="match status" value="1"/>
</dbReference>
<dbReference type="Gene3D" id="3.90.70.10">
    <property type="entry name" value="Cysteine proteinases"/>
    <property type="match status" value="1"/>
</dbReference>
<dbReference type="PROSITE" id="PS50235">
    <property type="entry name" value="USP_3"/>
    <property type="match status" value="1"/>
</dbReference>
<comment type="catalytic activity">
    <reaction evidence="1">
        <text>Thiol-dependent hydrolysis of ester, thioester, amide, peptide and isopeptide bonds formed by the C-terminal Gly of ubiquitin (a 76-residue protein attached to proteins as an intracellular targeting signal).</text>
        <dbReference type="EC" id="3.4.19.12"/>
    </reaction>
</comment>
<dbReference type="AlphaFoldDB" id="A0A821MCB1"/>
<comment type="caution">
    <text evidence="4">The sequence shown here is derived from an EMBL/GenBank/DDBJ whole genome shotgun (WGS) entry which is preliminary data.</text>
</comment>
<reference evidence="4" key="1">
    <citation type="submission" date="2021-02" db="EMBL/GenBank/DDBJ databases">
        <authorList>
            <person name="Nowell W R."/>
        </authorList>
    </citation>
    <scope>NUCLEOTIDE SEQUENCE</scope>
</reference>
<dbReference type="SUPFAM" id="SSF54001">
    <property type="entry name" value="Cysteine proteinases"/>
    <property type="match status" value="1"/>
</dbReference>
<dbReference type="Pfam" id="PF00443">
    <property type="entry name" value="UCH"/>
    <property type="match status" value="1"/>
</dbReference>
<dbReference type="InterPro" id="IPR018200">
    <property type="entry name" value="USP_CS"/>
</dbReference>
<dbReference type="PANTHER" id="PTHR21646">
    <property type="entry name" value="UBIQUITIN CARBOXYL-TERMINAL HYDROLASE"/>
    <property type="match status" value="1"/>
</dbReference>
<dbReference type="InterPro" id="IPR028889">
    <property type="entry name" value="USP"/>
</dbReference>
<dbReference type="InterPro" id="IPR050185">
    <property type="entry name" value="Ub_carboxyl-term_hydrolase"/>
</dbReference>
<proteinExistence type="predicted"/>
<dbReference type="EMBL" id="CAJOBR010004103">
    <property type="protein sequence ID" value="CAF4767217.1"/>
    <property type="molecule type" value="Genomic_DNA"/>
</dbReference>
<evidence type="ECO:0000313" key="5">
    <source>
        <dbReference type="Proteomes" id="UP000663848"/>
    </source>
</evidence>
<gene>
    <name evidence="4" type="ORF">QYT958_LOCUS21957</name>
</gene>
<evidence type="ECO:0000256" key="1">
    <source>
        <dbReference type="ARBA" id="ARBA00000707"/>
    </source>
</evidence>
<dbReference type="GO" id="GO:0016579">
    <property type="term" value="P:protein deubiquitination"/>
    <property type="evidence" value="ECO:0007669"/>
    <property type="project" value="InterPro"/>
</dbReference>
<accession>A0A821MCB1</accession>
<protein>
    <recommendedName>
        <fullName evidence="2">ubiquitinyl hydrolase 1</fullName>
        <ecNumber evidence="2">3.4.19.12</ecNumber>
    </recommendedName>
</protein>
<dbReference type="EC" id="3.4.19.12" evidence="2"/>
<dbReference type="PANTHER" id="PTHR21646:SF23">
    <property type="entry name" value="UBIQUITIN CARBOXYL-TERMINAL HYDROLASE USP2"/>
    <property type="match status" value="1"/>
</dbReference>
<feature type="domain" description="USP" evidence="3">
    <location>
        <begin position="178"/>
        <end position="308"/>
    </location>
</feature>
<sequence length="308" mass="34356">MDSIGIRNDFGRARGNRAILDDRRSRDKSNIPALIPHAPYTSTGSSSIYHRRARPLPSIPTTNVATLRNAIETGHMNVSVGNNNRMRSPSRHSQTLLERTTRNNVANMQRTRLPSQDRTEIQDVPTKTVTVYTIASVPQSKNNDVEESDVLEGSINVKSTNPTIPSVNEPSLKNGGLCGLQNLGNTCFMNSVLQCLSNTKPLLLFCLKDNLNDHLNKSSTSVMKGALMTEYANLIRKMWLLPVEGRSVVSPSRFKSTIGNFASRFTGYSEQDSQEFLRYLLQGLSEDVNRVQKKPVPLIIDEKQDELK</sequence>
<organism evidence="4 5">
    <name type="scientific">Rotaria socialis</name>
    <dbReference type="NCBI Taxonomy" id="392032"/>
    <lineage>
        <taxon>Eukaryota</taxon>
        <taxon>Metazoa</taxon>
        <taxon>Spiralia</taxon>
        <taxon>Gnathifera</taxon>
        <taxon>Rotifera</taxon>
        <taxon>Eurotatoria</taxon>
        <taxon>Bdelloidea</taxon>
        <taxon>Philodinida</taxon>
        <taxon>Philodinidae</taxon>
        <taxon>Rotaria</taxon>
    </lineage>
</organism>
<evidence type="ECO:0000313" key="4">
    <source>
        <dbReference type="EMBL" id="CAF4767217.1"/>
    </source>
</evidence>
<evidence type="ECO:0000259" key="3">
    <source>
        <dbReference type="PROSITE" id="PS50235"/>
    </source>
</evidence>
<dbReference type="GO" id="GO:0004843">
    <property type="term" value="F:cysteine-type deubiquitinase activity"/>
    <property type="evidence" value="ECO:0007669"/>
    <property type="project" value="UniProtKB-EC"/>
</dbReference>